<reference evidence="18" key="2">
    <citation type="submission" date="2025-08" db="UniProtKB">
        <authorList>
            <consortium name="RefSeq"/>
        </authorList>
    </citation>
    <scope>IDENTIFICATION</scope>
</reference>
<evidence type="ECO:0000256" key="9">
    <source>
        <dbReference type="ARBA" id="ARBA00022797"/>
    </source>
</evidence>
<dbReference type="InterPro" id="IPR054560">
    <property type="entry name" value="XylE-like_N"/>
</dbReference>
<keyword evidence="8" id="KW-0677">Repeat</keyword>
<evidence type="ECO:0000256" key="15">
    <source>
        <dbReference type="RuleBase" id="RU000683"/>
    </source>
</evidence>
<dbReference type="InterPro" id="IPR000486">
    <property type="entry name" value="Xdiol_ring_cleave_dOase_1/2"/>
</dbReference>
<name>A0A8B6X516_9BURK</name>
<keyword evidence="12 15" id="KW-0408">Iron</keyword>
<keyword evidence="9 15" id="KW-0058">Aromatic hydrocarbons catabolism</keyword>
<reference evidence="18" key="1">
    <citation type="journal article" date="1999" name="J. Bacteriol.">
        <title>Conversion of 3-chlorocatechol by various catechol 2,3-dioxygenases and sequence analysis of the chlorocatechol dioxygenase region of Pseudomonas putida GJ31.</title>
        <authorList>
            <person name="Mars A.E."/>
            <person name="Kingma J."/>
            <person name="Kaschabek S.R."/>
            <person name="Reineke W."/>
            <person name="Janssen D.B."/>
        </authorList>
    </citation>
    <scope>NUCLEOTIDE SEQUENCE</scope>
</reference>
<sequence>MAMRGLLRLGEVALRVLDMKAALEHYDKRMGLEVTLTGDDGRVYLKAWDEHDHHCLVLREADTPGLDHVAFKVSDDAVLDEMAVRVRDFGLPVKHIAAGAMPKSGRRIEFTLPSGQRMQLYAHKEQIGNHLPLLNPGVLPDEGVIRGFRINRLDHALLGGPNIDESARLFQEVFGFDMSERLIDADSKASLALFLSCSIKPHDIAFVLQPEPGRFHHVSFLLESTYDVIHAADMIGKYRIPVDVGPNRHGVTRGATIYFFDPSGNRNEVFSGGYVHYPDTPTLTWDTSELGKATFSQDNTPRESFLTVLT</sequence>
<evidence type="ECO:0000256" key="14">
    <source>
        <dbReference type="ARBA" id="ARBA00031146"/>
    </source>
</evidence>
<organism evidence="17 18">
    <name type="scientific">Derxia gummosa DSM 723</name>
    <dbReference type="NCBI Taxonomy" id="1121388"/>
    <lineage>
        <taxon>Bacteria</taxon>
        <taxon>Pseudomonadati</taxon>
        <taxon>Pseudomonadota</taxon>
        <taxon>Betaproteobacteria</taxon>
        <taxon>Burkholderiales</taxon>
        <taxon>Alcaligenaceae</taxon>
        <taxon>Derxia</taxon>
    </lineage>
</organism>
<evidence type="ECO:0000256" key="5">
    <source>
        <dbReference type="ARBA" id="ARBA00013117"/>
    </source>
</evidence>
<dbReference type="Pfam" id="PF00903">
    <property type="entry name" value="Glyoxalase"/>
    <property type="match status" value="1"/>
</dbReference>
<keyword evidence="17" id="KW-1185">Reference proteome</keyword>
<feature type="domain" description="VOC" evidence="16">
    <location>
        <begin position="8"/>
        <end position="123"/>
    </location>
</feature>
<dbReference type="PROSITE" id="PS51819">
    <property type="entry name" value="VOC"/>
    <property type="match status" value="2"/>
</dbReference>
<dbReference type="InterPro" id="IPR037523">
    <property type="entry name" value="VOC_core"/>
</dbReference>
<dbReference type="EC" id="1.13.11.2" evidence="5"/>
<evidence type="ECO:0000256" key="11">
    <source>
        <dbReference type="ARBA" id="ARBA00023002"/>
    </source>
</evidence>
<accession>A0A8B6X516</accession>
<evidence type="ECO:0000256" key="10">
    <source>
        <dbReference type="ARBA" id="ARBA00022964"/>
    </source>
</evidence>
<comment type="similarity">
    <text evidence="3 15">Belongs to the extradiol ring-cleavage dioxygenase family.</text>
</comment>
<dbReference type="Proteomes" id="UP000675920">
    <property type="component" value="Unplaced"/>
</dbReference>
<evidence type="ECO:0000313" key="18">
    <source>
        <dbReference type="RefSeq" id="WP_028311568.1"/>
    </source>
</evidence>
<evidence type="ECO:0000313" key="17">
    <source>
        <dbReference type="Proteomes" id="UP000675920"/>
    </source>
</evidence>
<evidence type="ECO:0000256" key="8">
    <source>
        <dbReference type="ARBA" id="ARBA00022737"/>
    </source>
</evidence>
<keyword evidence="7" id="KW-0479">Metal-binding</keyword>
<dbReference type="PROSITE" id="PS00082">
    <property type="entry name" value="EXTRADIOL_DIOXYGENAS"/>
    <property type="match status" value="1"/>
</dbReference>
<dbReference type="PANTHER" id="PTHR21366">
    <property type="entry name" value="GLYOXALASE FAMILY PROTEIN"/>
    <property type="match status" value="1"/>
</dbReference>
<comment type="cofactor">
    <cofactor evidence="2 15">
        <name>Fe(2+)</name>
        <dbReference type="ChEBI" id="CHEBI:29033"/>
    </cofactor>
</comment>
<evidence type="ECO:0000256" key="7">
    <source>
        <dbReference type="ARBA" id="ARBA00022723"/>
    </source>
</evidence>
<dbReference type="OrthoDB" id="9804944at2"/>
<dbReference type="RefSeq" id="WP_028311568.1">
    <property type="nucleotide sequence ID" value="NZ_AXWS01000013.1"/>
</dbReference>
<evidence type="ECO:0000256" key="2">
    <source>
        <dbReference type="ARBA" id="ARBA00001954"/>
    </source>
</evidence>
<evidence type="ECO:0000256" key="4">
    <source>
        <dbReference type="ARBA" id="ARBA00011881"/>
    </source>
</evidence>
<keyword evidence="11 15" id="KW-0560">Oxidoreductase</keyword>
<evidence type="ECO:0000256" key="6">
    <source>
        <dbReference type="ARBA" id="ARBA00022190"/>
    </source>
</evidence>
<comment type="catalytic activity">
    <reaction evidence="1">
        <text>catechol + O2 = (2Z,4E)-2-hydroxy-6-oxohexa-2,4-dienoate + H(+)</text>
        <dbReference type="Rhea" id="RHEA:17337"/>
        <dbReference type="ChEBI" id="CHEBI:15378"/>
        <dbReference type="ChEBI" id="CHEBI:15379"/>
        <dbReference type="ChEBI" id="CHEBI:18135"/>
        <dbReference type="ChEBI" id="CHEBI:71198"/>
        <dbReference type="EC" id="1.13.11.2"/>
    </reaction>
</comment>
<dbReference type="GO" id="GO:0018577">
    <property type="term" value="F:catechol 2,3-dioxygenase activity"/>
    <property type="evidence" value="ECO:0007669"/>
    <property type="project" value="UniProtKB-EC"/>
</dbReference>
<evidence type="ECO:0000256" key="12">
    <source>
        <dbReference type="ARBA" id="ARBA00023004"/>
    </source>
</evidence>
<dbReference type="InterPro" id="IPR017624">
    <property type="entry name" value="Catechol_2-3_dOase"/>
</dbReference>
<dbReference type="InterPro" id="IPR050383">
    <property type="entry name" value="GlyoxalaseI/FosfomycinResist"/>
</dbReference>
<proteinExistence type="inferred from homology"/>
<evidence type="ECO:0000256" key="13">
    <source>
        <dbReference type="ARBA" id="ARBA00030369"/>
    </source>
</evidence>
<dbReference type="Gene3D" id="3.10.180.10">
    <property type="entry name" value="2,3-Dihydroxybiphenyl 1,2-Dioxygenase, domain 1"/>
    <property type="match status" value="2"/>
</dbReference>
<evidence type="ECO:0000256" key="1">
    <source>
        <dbReference type="ARBA" id="ARBA00000163"/>
    </source>
</evidence>
<dbReference type="NCBIfam" id="TIGR03211">
    <property type="entry name" value="catechol_2_3"/>
    <property type="match status" value="1"/>
</dbReference>
<dbReference type="GO" id="GO:0008198">
    <property type="term" value="F:ferrous iron binding"/>
    <property type="evidence" value="ECO:0007669"/>
    <property type="project" value="InterPro"/>
</dbReference>
<dbReference type="InterPro" id="IPR004360">
    <property type="entry name" value="Glyas_Fos-R_dOase_dom"/>
</dbReference>
<evidence type="ECO:0000256" key="3">
    <source>
        <dbReference type="ARBA" id="ARBA00008784"/>
    </source>
</evidence>
<feature type="domain" description="VOC" evidence="16">
    <location>
        <begin position="152"/>
        <end position="272"/>
    </location>
</feature>
<dbReference type="AlphaFoldDB" id="A0A8B6X516"/>
<dbReference type="Pfam" id="PF22247">
    <property type="entry name" value="Diox-like_N"/>
    <property type="match status" value="1"/>
</dbReference>
<protein>
    <recommendedName>
        <fullName evidence="6">Metapyrocatechase</fullName>
        <ecNumber evidence="5">1.13.11.2</ecNumber>
    </recommendedName>
    <alternativeName>
        <fullName evidence="14">CatO2ase</fullName>
    </alternativeName>
    <alternativeName>
        <fullName evidence="13">Catechol 2,3-dioxygenase</fullName>
    </alternativeName>
</protein>
<evidence type="ECO:0000259" key="16">
    <source>
        <dbReference type="PROSITE" id="PS51819"/>
    </source>
</evidence>
<dbReference type="SUPFAM" id="SSF54593">
    <property type="entry name" value="Glyoxalase/Bleomycin resistance protein/Dihydroxybiphenyl dioxygenase"/>
    <property type="match status" value="1"/>
</dbReference>
<keyword evidence="10 15" id="KW-0223">Dioxygenase</keyword>
<dbReference type="InterPro" id="IPR029068">
    <property type="entry name" value="Glyas_Bleomycin-R_OHBP_Dase"/>
</dbReference>
<comment type="subunit">
    <text evidence="4">Homotetramer.</text>
</comment>